<feature type="transmembrane region" description="Helical" evidence="9">
    <location>
        <begin position="128"/>
        <end position="153"/>
    </location>
</feature>
<dbReference type="GO" id="GO:0005886">
    <property type="term" value="C:plasma membrane"/>
    <property type="evidence" value="ECO:0007669"/>
    <property type="project" value="UniProtKB-SubCell"/>
</dbReference>
<dbReference type="Pfam" id="PF01252">
    <property type="entry name" value="Peptidase_A8"/>
    <property type="match status" value="1"/>
</dbReference>
<sequence>MMKPRYLIYSLIILVGVMLDQWTKMLILDHIHSSDDFQHWLPVLSIVRTHNMGVSFGMLSAFNLGPWFYGVLSLSIITFLVYMIIKTPRMIPQLAFVFMISGAIGNVIDRFMHGYVVDFISVHWFEKYYFYVFNVADIFVSCGAGLIILDALIEKRTENK</sequence>
<dbReference type="PROSITE" id="PS00855">
    <property type="entry name" value="SPASE_II"/>
    <property type="match status" value="1"/>
</dbReference>
<keyword evidence="12" id="KW-0449">Lipoprotein</keyword>
<evidence type="ECO:0000256" key="11">
    <source>
        <dbReference type="RuleBase" id="RU004181"/>
    </source>
</evidence>
<keyword evidence="4 9" id="KW-0812">Transmembrane</keyword>
<accession>A0A7L9RTU1</accession>
<keyword evidence="13" id="KW-1185">Reference proteome</keyword>
<keyword evidence="8 9" id="KW-0472">Membrane</keyword>
<proteinExistence type="inferred from homology"/>
<keyword evidence="6 9" id="KW-0378">Hydrolase</keyword>
<dbReference type="PANTHER" id="PTHR33695:SF1">
    <property type="entry name" value="LIPOPROTEIN SIGNAL PEPTIDASE"/>
    <property type="match status" value="1"/>
</dbReference>
<dbReference type="KEGG" id="pbal:CPBP_00757"/>
<feature type="transmembrane region" description="Helical" evidence="9">
    <location>
        <begin position="67"/>
        <end position="85"/>
    </location>
</feature>
<feature type="transmembrane region" description="Helical" evidence="9">
    <location>
        <begin position="90"/>
        <end position="108"/>
    </location>
</feature>
<keyword evidence="3 9" id="KW-0645">Protease</keyword>
<gene>
    <name evidence="9 12" type="primary">lspA</name>
    <name evidence="12" type="ORF">CPBP_00757</name>
</gene>
<evidence type="ECO:0000256" key="5">
    <source>
        <dbReference type="ARBA" id="ARBA00022750"/>
    </source>
</evidence>
<dbReference type="HAMAP" id="MF_00161">
    <property type="entry name" value="LspA"/>
    <property type="match status" value="1"/>
</dbReference>
<dbReference type="PRINTS" id="PR00781">
    <property type="entry name" value="LIPOSIGPTASE"/>
</dbReference>
<comment type="catalytic activity">
    <reaction evidence="9 10">
        <text>Release of signal peptides from bacterial membrane prolipoproteins. Hydrolyzes -Xaa-Yaa-Zaa-|-(S,diacylglyceryl)Cys-, in which Xaa is hydrophobic (preferably Leu), and Yaa (Ala or Ser) and Zaa (Gly or Ala) have small, neutral side chains.</text>
        <dbReference type="EC" id="3.4.23.36"/>
    </reaction>
</comment>
<protein>
    <recommendedName>
        <fullName evidence="9">Lipoprotein signal peptidase</fullName>
        <ecNumber evidence="9">3.4.23.36</ecNumber>
    </recommendedName>
    <alternativeName>
        <fullName evidence="9">Prolipoprotein signal peptidase</fullName>
    </alternativeName>
    <alternativeName>
        <fullName evidence="9">Signal peptidase II</fullName>
        <shortName evidence="9">SPase II</shortName>
    </alternativeName>
</protein>
<dbReference type="AlphaFoldDB" id="A0A7L9RTU1"/>
<dbReference type="EC" id="3.4.23.36" evidence="9"/>
<dbReference type="EMBL" id="CP054719">
    <property type="protein sequence ID" value="QOL19982.1"/>
    <property type="molecule type" value="Genomic_DNA"/>
</dbReference>
<evidence type="ECO:0000256" key="9">
    <source>
        <dbReference type="HAMAP-Rule" id="MF_00161"/>
    </source>
</evidence>
<evidence type="ECO:0000313" key="12">
    <source>
        <dbReference type="EMBL" id="QOL19982.1"/>
    </source>
</evidence>
<comment type="similarity">
    <text evidence="1 9 11">Belongs to the peptidase A8 family.</text>
</comment>
<comment type="pathway">
    <text evidence="9">Protein modification; lipoprotein biosynthesis (signal peptide cleavage).</text>
</comment>
<dbReference type="GO" id="GO:0004190">
    <property type="term" value="F:aspartic-type endopeptidase activity"/>
    <property type="evidence" value="ECO:0007669"/>
    <property type="project" value="UniProtKB-UniRule"/>
</dbReference>
<dbReference type="RefSeq" id="WP_350331537.1">
    <property type="nucleotide sequence ID" value="NZ_CP054719.1"/>
</dbReference>
<evidence type="ECO:0000256" key="2">
    <source>
        <dbReference type="ARBA" id="ARBA00022475"/>
    </source>
</evidence>
<comment type="function">
    <text evidence="9 10">This protein specifically catalyzes the removal of signal peptides from prolipoproteins.</text>
</comment>
<evidence type="ECO:0000256" key="3">
    <source>
        <dbReference type="ARBA" id="ARBA00022670"/>
    </source>
</evidence>
<organism evidence="12 13">
    <name type="scientific">Candidatus Bodocaedibacter vickermanii</name>
    <dbReference type="NCBI Taxonomy" id="2741701"/>
    <lineage>
        <taxon>Bacteria</taxon>
        <taxon>Pseudomonadati</taxon>
        <taxon>Pseudomonadota</taxon>
        <taxon>Alphaproteobacteria</taxon>
        <taxon>Holosporales</taxon>
        <taxon>Candidatus Paracaedibacteraceae</taxon>
        <taxon>Candidatus Bodocaedibacter</taxon>
    </lineage>
</organism>
<dbReference type="PANTHER" id="PTHR33695">
    <property type="entry name" value="LIPOPROTEIN SIGNAL PEPTIDASE"/>
    <property type="match status" value="1"/>
</dbReference>
<keyword evidence="2 9" id="KW-1003">Cell membrane</keyword>
<keyword evidence="5 9" id="KW-0064">Aspartyl protease</keyword>
<reference evidence="12 13" key="1">
    <citation type="submission" date="2020-06" db="EMBL/GenBank/DDBJ databases">
        <title>The endosymbiont of the kinetoplastid Bodo saltans is a Paracaedibacter-like alpha-proteobacterium possessing a putative toxin-antitoxin system.</title>
        <authorList>
            <person name="Midha S."/>
            <person name="Rigden D.J."/>
            <person name="Siozios S."/>
            <person name="Hurst G.D.D."/>
            <person name="Jackson A.P."/>
        </authorList>
    </citation>
    <scope>NUCLEOTIDE SEQUENCE [LARGE SCALE GENOMIC DNA]</scope>
    <source>
        <strain evidence="12">Lake Konstanz</strain>
    </source>
</reference>
<feature type="active site" evidence="9">
    <location>
        <position position="118"/>
    </location>
</feature>
<feature type="active site" evidence="9">
    <location>
        <position position="137"/>
    </location>
</feature>
<evidence type="ECO:0000256" key="1">
    <source>
        <dbReference type="ARBA" id="ARBA00006139"/>
    </source>
</evidence>
<feature type="transmembrane region" description="Helical" evidence="9">
    <location>
        <begin position="6"/>
        <end position="28"/>
    </location>
</feature>
<name>A0A7L9RTU1_9PROT</name>
<dbReference type="GO" id="GO:0006508">
    <property type="term" value="P:proteolysis"/>
    <property type="evidence" value="ECO:0007669"/>
    <property type="project" value="UniProtKB-KW"/>
</dbReference>
<dbReference type="InterPro" id="IPR001872">
    <property type="entry name" value="Peptidase_A8"/>
</dbReference>
<comment type="subcellular location">
    <subcellularLocation>
        <location evidence="9">Cell membrane</location>
        <topology evidence="9">Multi-pass membrane protein</topology>
    </subcellularLocation>
</comment>
<keyword evidence="7 9" id="KW-1133">Transmembrane helix</keyword>
<evidence type="ECO:0000256" key="10">
    <source>
        <dbReference type="RuleBase" id="RU000594"/>
    </source>
</evidence>
<dbReference type="Proteomes" id="UP000594001">
    <property type="component" value="Chromosome"/>
</dbReference>
<dbReference type="UniPathway" id="UPA00665"/>
<dbReference type="NCBIfam" id="TIGR00077">
    <property type="entry name" value="lspA"/>
    <property type="match status" value="1"/>
</dbReference>
<evidence type="ECO:0000313" key="13">
    <source>
        <dbReference type="Proteomes" id="UP000594001"/>
    </source>
</evidence>
<evidence type="ECO:0000256" key="7">
    <source>
        <dbReference type="ARBA" id="ARBA00022989"/>
    </source>
</evidence>
<evidence type="ECO:0000256" key="8">
    <source>
        <dbReference type="ARBA" id="ARBA00023136"/>
    </source>
</evidence>
<evidence type="ECO:0000256" key="6">
    <source>
        <dbReference type="ARBA" id="ARBA00022801"/>
    </source>
</evidence>
<evidence type="ECO:0000256" key="4">
    <source>
        <dbReference type="ARBA" id="ARBA00022692"/>
    </source>
</evidence>